<keyword evidence="3 7" id="KW-0576">Peroxisome</keyword>
<feature type="compositionally biased region" description="Low complexity" evidence="8">
    <location>
        <begin position="82"/>
        <end position="103"/>
    </location>
</feature>
<name>A0A1L9RBW7_ASPWE</name>
<dbReference type="GO" id="GO:0005778">
    <property type="term" value="C:peroxisomal membrane"/>
    <property type="evidence" value="ECO:0007669"/>
    <property type="project" value="UniProtKB-SubCell"/>
</dbReference>
<evidence type="ECO:0000256" key="6">
    <source>
        <dbReference type="ARBA" id="ARBA00046271"/>
    </source>
</evidence>
<dbReference type="GO" id="GO:0005102">
    <property type="term" value="F:signaling receptor binding"/>
    <property type="evidence" value="ECO:0007669"/>
    <property type="project" value="TreeGrafter"/>
</dbReference>
<proteinExistence type="inferred from homology"/>
<dbReference type="PANTHER" id="PTHR23058">
    <property type="entry name" value="PEROXISOMAL MEMBRANE PROTEIN PEX14"/>
    <property type="match status" value="1"/>
</dbReference>
<reference evidence="11" key="1">
    <citation type="journal article" date="2017" name="Genome Biol.">
        <title>Comparative genomics reveals high biological diversity and specific adaptations in the industrially and medically important fungal genus Aspergillus.</title>
        <authorList>
            <person name="de Vries R.P."/>
            <person name="Riley R."/>
            <person name="Wiebenga A."/>
            <person name="Aguilar-Osorio G."/>
            <person name="Amillis S."/>
            <person name="Uchima C.A."/>
            <person name="Anderluh G."/>
            <person name="Asadollahi M."/>
            <person name="Askin M."/>
            <person name="Barry K."/>
            <person name="Battaglia E."/>
            <person name="Bayram O."/>
            <person name="Benocci T."/>
            <person name="Braus-Stromeyer S.A."/>
            <person name="Caldana C."/>
            <person name="Canovas D."/>
            <person name="Cerqueira G.C."/>
            <person name="Chen F."/>
            <person name="Chen W."/>
            <person name="Choi C."/>
            <person name="Clum A."/>
            <person name="Dos Santos R.A."/>
            <person name="Damasio A.R."/>
            <person name="Diallinas G."/>
            <person name="Emri T."/>
            <person name="Fekete E."/>
            <person name="Flipphi M."/>
            <person name="Freyberg S."/>
            <person name="Gallo A."/>
            <person name="Gournas C."/>
            <person name="Habgood R."/>
            <person name="Hainaut M."/>
            <person name="Harispe M.L."/>
            <person name="Henrissat B."/>
            <person name="Hilden K.S."/>
            <person name="Hope R."/>
            <person name="Hossain A."/>
            <person name="Karabika E."/>
            <person name="Karaffa L."/>
            <person name="Karanyi Z."/>
            <person name="Krasevec N."/>
            <person name="Kuo A."/>
            <person name="Kusch H."/>
            <person name="LaButti K."/>
            <person name="Lagendijk E.L."/>
            <person name="Lapidus A."/>
            <person name="Levasseur A."/>
            <person name="Lindquist E."/>
            <person name="Lipzen A."/>
            <person name="Logrieco A.F."/>
            <person name="MacCabe A."/>
            <person name="Maekelae M.R."/>
            <person name="Malavazi I."/>
            <person name="Melin P."/>
            <person name="Meyer V."/>
            <person name="Mielnichuk N."/>
            <person name="Miskei M."/>
            <person name="Molnar A.P."/>
            <person name="Mule G."/>
            <person name="Ngan C.Y."/>
            <person name="Orejas M."/>
            <person name="Orosz E."/>
            <person name="Ouedraogo J.P."/>
            <person name="Overkamp K.M."/>
            <person name="Park H.-S."/>
            <person name="Perrone G."/>
            <person name="Piumi F."/>
            <person name="Punt P.J."/>
            <person name="Ram A.F."/>
            <person name="Ramon A."/>
            <person name="Rauscher S."/>
            <person name="Record E."/>
            <person name="Riano-Pachon D.M."/>
            <person name="Robert V."/>
            <person name="Roehrig J."/>
            <person name="Ruller R."/>
            <person name="Salamov A."/>
            <person name="Salih N.S."/>
            <person name="Samson R.A."/>
            <person name="Sandor E."/>
            <person name="Sanguinetti M."/>
            <person name="Schuetze T."/>
            <person name="Sepcic K."/>
            <person name="Shelest E."/>
            <person name="Sherlock G."/>
            <person name="Sophianopoulou V."/>
            <person name="Squina F.M."/>
            <person name="Sun H."/>
            <person name="Susca A."/>
            <person name="Todd R.B."/>
            <person name="Tsang A."/>
            <person name="Unkles S.E."/>
            <person name="van de Wiele N."/>
            <person name="van Rossen-Uffink D."/>
            <person name="Oliveira J.V."/>
            <person name="Vesth T.C."/>
            <person name="Visser J."/>
            <person name="Yu J.-H."/>
            <person name="Zhou M."/>
            <person name="Andersen M.R."/>
            <person name="Archer D.B."/>
            <person name="Baker S.E."/>
            <person name="Benoit I."/>
            <person name="Brakhage A.A."/>
            <person name="Braus G.H."/>
            <person name="Fischer R."/>
            <person name="Frisvad J.C."/>
            <person name="Goldman G.H."/>
            <person name="Houbraken J."/>
            <person name="Oakley B."/>
            <person name="Pocsi I."/>
            <person name="Scazzocchio C."/>
            <person name="Seiboth B."/>
            <person name="vanKuyk P.A."/>
            <person name="Wortman J."/>
            <person name="Dyer P.S."/>
            <person name="Grigoriev I.V."/>
        </authorList>
    </citation>
    <scope>NUCLEOTIDE SEQUENCE [LARGE SCALE GENOMIC DNA]</scope>
    <source>
        <strain evidence="11">DTO 134E9</strain>
    </source>
</reference>
<protein>
    <recommendedName>
        <fullName evidence="4 7">Peroxisomal membrane protein PEX14</fullName>
    </recommendedName>
    <alternativeName>
        <fullName evidence="5 7">Peroxin-14</fullName>
    </alternativeName>
</protein>
<keyword evidence="7" id="KW-0472">Membrane</keyword>
<dbReference type="GO" id="GO:0016560">
    <property type="term" value="P:protein import into peroxisome matrix, docking"/>
    <property type="evidence" value="ECO:0007669"/>
    <property type="project" value="UniProtKB-UniRule"/>
</dbReference>
<dbReference type="OrthoDB" id="441517at2759"/>
<dbReference type="Proteomes" id="UP000184383">
    <property type="component" value="Unassembled WGS sequence"/>
</dbReference>
<keyword evidence="11" id="KW-1185">Reference proteome</keyword>
<feature type="domain" description="Peroxisome membrane anchor protein Pex14p N-terminal" evidence="9">
    <location>
        <begin position="34"/>
        <end position="77"/>
    </location>
</feature>
<evidence type="ECO:0000256" key="8">
    <source>
        <dbReference type="SAM" id="MobiDB-lite"/>
    </source>
</evidence>
<dbReference type="PANTHER" id="PTHR23058:SF5">
    <property type="entry name" value="PEROXISOMAL MEMBRANE PROTEIN PEX14"/>
    <property type="match status" value="1"/>
</dbReference>
<dbReference type="InterPro" id="IPR006785">
    <property type="entry name" value="Pex14_N"/>
</dbReference>
<organism evidence="10 11">
    <name type="scientific">Aspergillus wentii DTO 134E9</name>
    <dbReference type="NCBI Taxonomy" id="1073089"/>
    <lineage>
        <taxon>Eukaryota</taxon>
        <taxon>Fungi</taxon>
        <taxon>Dikarya</taxon>
        <taxon>Ascomycota</taxon>
        <taxon>Pezizomycotina</taxon>
        <taxon>Eurotiomycetes</taxon>
        <taxon>Eurotiomycetidae</taxon>
        <taxon>Eurotiales</taxon>
        <taxon>Aspergillaceae</taxon>
        <taxon>Aspergillus</taxon>
        <taxon>Aspergillus subgen. Cremei</taxon>
    </lineage>
</organism>
<feature type="compositionally biased region" description="Polar residues" evidence="8">
    <location>
        <begin position="229"/>
        <end position="239"/>
    </location>
</feature>
<evidence type="ECO:0000256" key="4">
    <source>
        <dbReference type="ARBA" id="ARBA00029502"/>
    </source>
</evidence>
<comment type="subcellular location">
    <subcellularLocation>
        <location evidence="6 7">Peroxisome membrane</location>
    </subcellularLocation>
</comment>
<evidence type="ECO:0000256" key="1">
    <source>
        <dbReference type="ARBA" id="ARBA00005443"/>
    </source>
</evidence>
<dbReference type="GeneID" id="63752132"/>
<dbReference type="Pfam" id="PF04695">
    <property type="entry name" value="Pex14_N"/>
    <property type="match status" value="1"/>
</dbReference>
<keyword evidence="7" id="KW-0813">Transport</keyword>
<dbReference type="InterPro" id="IPR025655">
    <property type="entry name" value="PEX14"/>
</dbReference>
<evidence type="ECO:0000256" key="5">
    <source>
        <dbReference type="ARBA" id="ARBA00029691"/>
    </source>
</evidence>
<feature type="region of interest" description="Disordered" evidence="8">
    <location>
        <begin position="229"/>
        <end position="298"/>
    </location>
</feature>
<gene>
    <name evidence="10" type="ORF">ASPWEDRAFT_44527</name>
</gene>
<accession>A0A1L9RBW7</accession>
<feature type="compositionally biased region" description="Polar residues" evidence="8">
    <location>
        <begin position="269"/>
        <end position="298"/>
    </location>
</feature>
<sequence>MTDPKPKSPSIPQWQQPSDAASNTSTSAQNSEPRSALLEQATKFLQDDSIRDAATDRKITFLESKGLRSDEIDGLLGISRNAEASASSTTEEASPDTPSSASKPSEEPTPAPAPEDPSQKPLASSPSSSSSPVSSPPSSTTTTTSTPRDVPPIITYPEFLVKQSKPPPLVSLQSILYTLYGAAGLGTTLYGASEYLIKPMISDLTDARHDLAQTANDNLKKLNEKLEQNVSTVPPQLTAQAKAEAAGGSSEDTDSVTSDPTELFHRDVATQTSGDIPSNTPTPGASDTASDSTDPVATVSSHLKRLEVINSHLREFNDSENESSSLDNTVRTRLNELHHYCDSLIYSKSGFSPIGTYGSYSTPGMDSGRGSATGVGKGEEEAISGFKSEIRGVKGALLSARNFPSSRGGRVGGLSYGR</sequence>
<keyword evidence="2" id="KW-0811">Translocation</keyword>
<dbReference type="Gene3D" id="1.10.10.10">
    <property type="entry name" value="Winged helix-like DNA-binding domain superfamily/Winged helix DNA-binding domain"/>
    <property type="match status" value="1"/>
</dbReference>
<feature type="region of interest" description="Disordered" evidence="8">
    <location>
        <begin position="1"/>
        <end position="151"/>
    </location>
</feature>
<evidence type="ECO:0000256" key="7">
    <source>
        <dbReference type="RuleBase" id="RU367032"/>
    </source>
</evidence>
<comment type="similarity">
    <text evidence="1 7">Belongs to the peroxin-14 family.</text>
</comment>
<dbReference type="RefSeq" id="XP_040686091.1">
    <property type="nucleotide sequence ID" value="XM_040836284.1"/>
</dbReference>
<dbReference type="InterPro" id="IPR036388">
    <property type="entry name" value="WH-like_DNA-bd_sf"/>
</dbReference>
<dbReference type="GO" id="GO:1990429">
    <property type="term" value="C:peroxisomal importomer complex"/>
    <property type="evidence" value="ECO:0007669"/>
    <property type="project" value="TreeGrafter"/>
</dbReference>
<feature type="compositionally biased region" description="Low complexity" evidence="8">
    <location>
        <begin position="124"/>
        <end position="147"/>
    </location>
</feature>
<keyword evidence="7" id="KW-0653">Protein transport</keyword>
<comment type="function">
    <text evidence="7">Component of the PEX13-PEX14 docking complex, a translocon channel that specifically mediates the import of peroxisomal cargo proteins bound to PEX5 receptor. The PEX13-PEX14 docking complex forms a large import pore which can be opened to a diameter of about 9 nm. Mechanistically, PEX5 receptor along with cargo proteins associates with the PEX14 subunit of the PEX13-PEX14 docking complex in the cytosol, leading to the insertion of the receptor into the organelle membrane with the concomitant translocation of the cargo into the peroxisome matrix.</text>
</comment>
<feature type="compositionally biased region" description="Basic and acidic residues" evidence="8">
    <location>
        <begin position="45"/>
        <end position="71"/>
    </location>
</feature>
<feature type="compositionally biased region" description="Low complexity" evidence="8">
    <location>
        <begin position="18"/>
        <end position="31"/>
    </location>
</feature>
<evidence type="ECO:0000313" key="10">
    <source>
        <dbReference type="EMBL" id="OJJ32414.1"/>
    </source>
</evidence>
<dbReference type="EMBL" id="KV878215">
    <property type="protein sequence ID" value="OJJ32414.1"/>
    <property type="molecule type" value="Genomic_DNA"/>
</dbReference>
<evidence type="ECO:0000256" key="2">
    <source>
        <dbReference type="ARBA" id="ARBA00023010"/>
    </source>
</evidence>
<evidence type="ECO:0000259" key="9">
    <source>
        <dbReference type="Pfam" id="PF04695"/>
    </source>
</evidence>
<dbReference type="VEuPathDB" id="FungiDB:ASPWEDRAFT_44527"/>
<evidence type="ECO:0000256" key="3">
    <source>
        <dbReference type="ARBA" id="ARBA00023140"/>
    </source>
</evidence>
<dbReference type="AlphaFoldDB" id="A0A1L9RBW7"/>
<evidence type="ECO:0000313" key="11">
    <source>
        <dbReference type="Proteomes" id="UP000184383"/>
    </source>
</evidence>